<evidence type="ECO:0000313" key="2">
    <source>
        <dbReference type="Proteomes" id="UP000289437"/>
    </source>
</evidence>
<dbReference type="RefSeq" id="WP_206662813.1">
    <property type="nucleotide sequence ID" value="NZ_RDSM01000003.1"/>
</dbReference>
<evidence type="ECO:0000313" key="1">
    <source>
        <dbReference type="EMBL" id="RXH55350.1"/>
    </source>
</evidence>
<proteinExistence type="predicted"/>
<keyword evidence="2" id="KW-1185">Reference proteome</keyword>
<comment type="caution">
    <text evidence="1">The sequence shown here is derived from an EMBL/GenBank/DDBJ whole genome shotgun (WGS) entry which is preliminary data.</text>
</comment>
<dbReference type="SUPFAM" id="SSF52096">
    <property type="entry name" value="ClpP/crotonase"/>
    <property type="match status" value="1"/>
</dbReference>
<name>A0A4Q0SZA8_9BACT</name>
<dbReference type="InterPro" id="IPR029045">
    <property type="entry name" value="ClpP/crotonase-like_dom_sf"/>
</dbReference>
<reference evidence="1 2" key="1">
    <citation type="submission" date="2018-11" db="EMBL/GenBank/DDBJ databases">
        <authorList>
            <person name="Mardanov A.V."/>
            <person name="Ravin N.V."/>
            <person name="Dedysh S.N."/>
        </authorList>
    </citation>
    <scope>NUCLEOTIDE SEQUENCE [LARGE SCALE GENOMIC DNA]</scope>
    <source>
        <strain evidence="1 2">AF10</strain>
    </source>
</reference>
<reference evidence="2" key="2">
    <citation type="submission" date="2019-02" db="EMBL/GenBank/DDBJ databases">
        <title>Granulicella sibirica sp. nov., a psychrotolerant acidobacterium isolated from an organic soil layer in forested tundra, West Siberia.</title>
        <authorList>
            <person name="Oshkin I.Y."/>
            <person name="Kulichevskaya I.S."/>
            <person name="Rijpstra W.I.C."/>
            <person name="Sinninghe Damste J.S."/>
            <person name="Rakitin A.L."/>
            <person name="Ravin N.V."/>
            <person name="Dedysh S.N."/>
        </authorList>
    </citation>
    <scope>NUCLEOTIDE SEQUENCE [LARGE SCALE GENOMIC DNA]</scope>
    <source>
        <strain evidence="2">AF10</strain>
    </source>
</reference>
<organism evidence="1 2">
    <name type="scientific">Granulicella sibirica</name>
    <dbReference type="NCBI Taxonomy" id="2479048"/>
    <lineage>
        <taxon>Bacteria</taxon>
        <taxon>Pseudomonadati</taxon>
        <taxon>Acidobacteriota</taxon>
        <taxon>Terriglobia</taxon>
        <taxon>Terriglobales</taxon>
        <taxon>Acidobacteriaceae</taxon>
        <taxon>Granulicella</taxon>
    </lineage>
</organism>
<gene>
    <name evidence="1" type="ORF">GRAN_4454</name>
</gene>
<sequence>MNSSATFQFAQSVQRLHLGTLVGQPTGGSQRGINGGAFFFLRLPHSGIEMDLPLIGTFPLTAAADAGVTPDVLVKATVGDVASDRDADMEAVMKAMFH</sequence>
<dbReference type="Proteomes" id="UP000289437">
    <property type="component" value="Unassembled WGS sequence"/>
</dbReference>
<accession>A0A4Q0SZA8</accession>
<dbReference type="EMBL" id="RDSM01000003">
    <property type="protein sequence ID" value="RXH55350.1"/>
    <property type="molecule type" value="Genomic_DNA"/>
</dbReference>
<dbReference type="AlphaFoldDB" id="A0A4Q0SZA8"/>
<dbReference type="Gene3D" id="3.90.226.10">
    <property type="entry name" value="2-enoyl-CoA Hydratase, Chain A, domain 1"/>
    <property type="match status" value="1"/>
</dbReference>
<protein>
    <submittedName>
        <fullName evidence="1">Peptidase, S41 family</fullName>
    </submittedName>
</protein>